<dbReference type="GO" id="GO:0005635">
    <property type="term" value="C:nuclear envelope"/>
    <property type="evidence" value="ECO:0000318"/>
    <property type="project" value="GO_Central"/>
</dbReference>
<keyword evidence="7" id="KW-1185">Reference proteome</keyword>
<dbReference type="SUPFAM" id="SSF48371">
    <property type="entry name" value="ARM repeat"/>
    <property type="match status" value="1"/>
</dbReference>
<evidence type="ECO:0000256" key="2">
    <source>
        <dbReference type="ARBA" id="ARBA00022448"/>
    </source>
</evidence>
<reference evidence="6 7" key="1">
    <citation type="journal article" date="2014" name="Nat. Commun.">
        <title>Klebsormidium flaccidum genome reveals primary factors for plant terrestrial adaptation.</title>
        <authorList>
            <person name="Hori K."/>
            <person name="Maruyama F."/>
            <person name="Fujisawa T."/>
            <person name="Togashi T."/>
            <person name="Yamamoto N."/>
            <person name="Seo M."/>
            <person name="Sato S."/>
            <person name="Yamada T."/>
            <person name="Mori H."/>
            <person name="Tajima N."/>
            <person name="Moriyama T."/>
            <person name="Ikeuchi M."/>
            <person name="Watanabe M."/>
            <person name="Wada H."/>
            <person name="Kobayashi K."/>
            <person name="Saito M."/>
            <person name="Masuda T."/>
            <person name="Sasaki-Sekimoto Y."/>
            <person name="Mashiguchi K."/>
            <person name="Awai K."/>
            <person name="Shimojima M."/>
            <person name="Masuda S."/>
            <person name="Iwai M."/>
            <person name="Nobusawa T."/>
            <person name="Narise T."/>
            <person name="Kondo S."/>
            <person name="Saito H."/>
            <person name="Sato R."/>
            <person name="Murakawa M."/>
            <person name="Ihara Y."/>
            <person name="Oshima-Yamada Y."/>
            <person name="Ohtaka K."/>
            <person name="Satoh M."/>
            <person name="Sonobe K."/>
            <person name="Ishii M."/>
            <person name="Ohtani R."/>
            <person name="Kanamori-Sato M."/>
            <person name="Honoki R."/>
            <person name="Miyazaki D."/>
            <person name="Mochizuki H."/>
            <person name="Umetsu J."/>
            <person name="Higashi K."/>
            <person name="Shibata D."/>
            <person name="Kamiya Y."/>
            <person name="Sato N."/>
            <person name="Nakamura Y."/>
            <person name="Tabata S."/>
            <person name="Ida S."/>
            <person name="Kurokawa K."/>
            <person name="Ohta H."/>
        </authorList>
    </citation>
    <scope>NUCLEOTIDE SEQUENCE [LARGE SCALE GENOMIC DNA]</scope>
    <source>
        <strain evidence="6 7">NIES-2285</strain>
    </source>
</reference>
<dbReference type="PANTHER" id="PTHR10997">
    <property type="entry name" value="IMPORTIN-7, 8, 11"/>
    <property type="match status" value="1"/>
</dbReference>
<organism evidence="6 7">
    <name type="scientific">Klebsormidium nitens</name>
    <name type="common">Green alga</name>
    <name type="synonym">Ulothrix nitens</name>
    <dbReference type="NCBI Taxonomy" id="105231"/>
    <lineage>
        <taxon>Eukaryota</taxon>
        <taxon>Viridiplantae</taxon>
        <taxon>Streptophyta</taxon>
        <taxon>Klebsormidiophyceae</taxon>
        <taxon>Klebsormidiales</taxon>
        <taxon>Klebsormidiaceae</taxon>
        <taxon>Klebsormidium</taxon>
    </lineage>
</organism>
<feature type="region of interest" description="Disordered" evidence="4">
    <location>
        <begin position="991"/>
        <end position="1033"/>
    </location>
</feature>
<feature type="domain" description="Importin N-terminal" evidence="5">
    <location>
        <begin position="21"/>
        <end position="93"/>
    </location>
</feature>
<dbReference type="OrthoDB" id="3268246at2759"/>
<feature type="compositionally biased region" description="Acidic residues" evidence="4">
    <location>
        <begin position="668"/>
        <end position="679"/>
    </location>
</feature>
<name>A0A1Y1IJH5_KLENI</name>
<keyword evidence="2" id="KW-0813">Transport</keyword>
<keyword evidence="3" id="KW-0539">Nucleus</keyword>
<feature type="region of interest" description="Disordered" evidence="4">
    <location>
        <begin position="662"/>
        <end position="689"/>
    </location>
</feature>
<evidence type="ECO:0000313" key="7">
    <source>
        <dbReference type="Proteomes" id="UP000054558"/>
    </source>
</evidence>
<dbReference type="GO" id="GO:0006606">
    <property type="term" value="P:protein import into nucleus"/>
    <property type="evidence" value="ECO:0000318"/>
    <property type="project" value="GO_Central"/>
</dbReference>
<evidence type="ECO:0000259" key="5">
    <source>
        <dbReference type="PROSITE" id="PS50166"/>
    </source>
</evidence>
<proteinExistence type="predicted"/>
<sequence>MERLAHLLEATTGDGEAVKKATTALEQEQRQPGFASQLLALCAVVPLAGYSLPAATYLKNYVRTTRFTEDRGVGLPAGERATVRAQLLEVVMRADGAVLKQLAEALRVLVMHDFRDTGEWPELLPALRAAIQHSNLMAGSAVSPIKTYNALVAVHTITKPFQYFQKPTEVAEPVPPQLEAIAAQLLEPLQSIYQALTQQAIASHEAGLAEHDALLHLLLKAFHHTVRSHLPAALVPQLPVWLAGVLALATLPVLAVQDPQEGHITRFRLVKRTLQICASMVARHRKHTDKYLQQMVTAAVGIVTAAVAHQGLHPLQERIVSLAFDLLAAILETGPGWRLLSPHFEALLSQAIFPALALQEQDVTEWQEDPAAYLSRNLPDDMDDVSGWRDDLLSPRRSAQNLLGLIALAKVSSPSRPARKGGKRPLRDAKDVTAGELIVLPALAQHAMPTGTSTSDVAQYYGVLQAYGALQNFYSRSQKPGAAVAMLRSRVLPLYGQPAPSPLLLATANWLLGEYADHLAKAGEAPGLAGDTLRGHVFDTLMKALTWPDTDDLDAGPVRLSAAGALRALLTAEFVPPEWLPLLQAAVAASRSPDDDETARAFQLLQTAAETGDAQVARHCPALLPVLMAAVVARLPEERATPWPAVAEAGVAALTQLVTASDDAATGTDEEDDEEEEEPAGPPYVPSPSEQAAVADCVAAFLARAWLPPPGAAEEAEPPTDSCLHDLSVLLASLLQHTNDSGAVERRRVSALVSAWAGLLSQWDAWSSEEDSAALAVIDQAVEKQKAALLPHFIVAPLPAAPLPPVPPLSPLEAIAGFLADAIESTRAEGVWRACHRVHALLHATALAFDSHEATKAVVHRVAAACGARLLALSSRSAPLAKPLVLALATCFLCSPDVATPALAAALGAQEQAGPGLEARAGVAEWAVRLAEVVARNEHGLTDPTEAHLAGAALIKVAETLAAAGGGPAEAGVAAASLEGAMRALLREAELQEEDSGMEEEDEEENEEEDDDEEEDEEGDDGEEDNESEQDETEAHFLARYAAAARELEEGEDDAEGGDEEDGQPLELGVLGLTSLETTLLKCLQAHGKMILASASIQDRQLLEAFSKAVPRAASYLRQC</sequence>
<accession>A0A1Y1IJH5</accession>
<dbReference type="SMART" id="SM00913">
    <property type="entry name" value="IBN_N"/>
    <property type="match status" value="1"/>
</dbReference>
<evidence type="ECO:0000256" key="4">
    <source>
        <dbReference type="SAM" id="MobiDB-lite"/>
    </source>
</evidence>
<dbReference type="GO" id="GO:0005829">
    <property type="term" value="C:cytosol"/>
    <property type="evidence" value="ECO:0000318"/>
    <property type="project" value="GO_Central"/>
</dbReference>
<dbReference type="GO" id="GO:0006611">
    <property type="term" value="P:protein export from nucleus"/>
    <property type="evidence" value="ECO:0000318"/>
    <property type="project" value="GO_Central"/>
</dbReference>
<comment type="subcellular location">
    <subcellularLocation>
        <location evidence="1">Nucleus</location>
    </subcellularLocation>
</comment>
<dbReference type="Gene3D" id="1.25.10.10">
    <property type="entry name" value="Leucine-rich Repeat Variant"/>
    <property type="match status" value="1"/>
</dbReference>
<evidence type="ECO:0000256" key="1">
    <source>
        <dbReference type="ARBA" id="ARBA00004123"/>
    </source>
</evidence>
<feature type="compositionally biased region" description="Acidic residues" evidence="4">
    <location>
        <begin position="991"/>
        <end position="1032"/>
    </location>
</feature>
<protein>
    <submittedName>
        <fullName evidence="6">Putative nuclear transport protein</fullName>
    </submittedName>
</protein>
<evidence type="ECO:0000256" key="3">
    <source>
        <dbReference type="ARBA" id="ARBA00023242"/>
    </source>
</evidence>
<feature type="region of interest" description="Disordered" evidence="4">
    <location>
        <begin position="1046"/>
        <end position="1066"/>
    </location>
</feature>
<dbReference type="GO" id="GO:0005049">
    <property type="term" value="F:nuclear export signal receptor activity"/>
    <property type="evidence" value="ECO:0000318"/>
    <property type="project" value="GO_Central"/>
</dbReference>
<dbReference type="InterPro" id="IPR016024">
    <property type="entry name" value="ARM-type_fold"/>
</dbReference>
<dbReference type="GO" id="GO:0031267">
    <property type="term" value="F:small GTPase binding"/>
    <property type="evidence" value="ECO:0007669"/>
    <property type="project" value="InterPro"/>
</dbReference>
<dbReference type="InterPro" id="IPR011989">
    <property type="entry name" value="ARM-like"/>
</dbReference>
<dbReference type="PROSITE" id="PS50166">
    <property type="entry name" value="IMPORTIN_B_NT"/>
    <property type="match status" value="1"/>
</dbReference>
<dbReference type="EMBL" id="DF237663">
    <property type="protein sequence ID" value="GAQ91020.1"/>
    <property type="molecule type" value="Genomic_DNA"/>
</dbReference>
<dbReference type="InterPro" id="IPR001494">
    <property type="entry name" value="Importin-beta_N"/>
</dbReference>
<dbReference type="Proteomes" id="UP000054558">
    <property type="component" value="Unassembled WGS sequence"/>
</dbReference>
<dbReference type="STRING" id="105231.A0A1Y1IJH5"/>
<evidence type="ECO:0000313" key="6">
    <source>
        <dbReference type="EMBL" id="GAQ91020.1"/>
    </source>
</evidence>
<gene>
    <name evidence="6" type="ORF">KFL_007140040</name>
</gene>
<dbReference type="OMA" id="TRRNIDW"/>
<dbReference type="AlphaFoldDB" id="A0A1Y1IJH5"/>
<dbReference type="PANTHER" id="PTHR10997:SF29">
    <property type="entry name" value="ARM REPEAT SUPERFAMILY PROTEIN"/>
    <property type="match status" value="1"/>
</dbReference>
<feature type="compositionally biased region" description="Acidic residues" evidence="4">
    <location>
        <begin position="1049"/>
        <end position="1064"/>
    </location>
</feature>